<evidence type="ECO:0000256" key="3">
    <source>
        <dbReference type="ARBA" id="ARBA00022723"/>
    </source>
</evidence>
<keyword evidence="2" id="KW-0808">Transferase</keyword>
<evidence type="ECO:0000259" key="11">
    <source>
        <dbReference type="PROSITE" id="PS51873"/>
    </source>
</evidence>
<dbReference type="Pfam" id="PF01485">
    <property type="entry name" value="IBR"/>
    <property type="match status" value="1"/>
</dbReference>
<dbReference type="GO" id="GO:0004842">
    <property type="term" value="F:ubiquitin-protein transferase activity"/>
    <property type="evidence" value="ECO:0007669"/>
    <property type="project" value="TreeGrafter"/>
</dbReference>
<dbReference type="InterPro" id="IPR013087">
    <property type="entry name" value="Znf_C2H2_type"/>
</dbReference>
<feature type="region of interest" description="Disordered" evidence="9">
    <location>
        <begin position="171"/>
        <end position="199"/>
    </location>
</feature>
<feature type="domain" description="RING-type" evidence="11">
    <location>
        <begin position="717"/>
        <end position="931"/>
    </location>
</feature>
<name>A0A2B7Y573_9EURO</name>
<evidence type="ECO:0000313" key="12">
    <source>
        <dbReference type="EMBL" id="PGH16141.1"/>
    </source>
</evidence>
<dbReference type="InterPro" id="IPR051628">
    <property type="entry name" value="LUBAC_E3_Ligases"/>
</dbReference>
<evidence type="ECO:0000259" key="10">
    <source>
        <dbReference type="PROSITE" id="PS50103"/>
    </source>
</evidence>
<feature type="zinc finger region" description="C3H1-type" evidence="8">
    <location>
        <begin position="140"/>
        <end position="168"/>
    </location>
</feature>
<keyword evidence="6" id="KW-0833">Ubl conjugation pathway</keyword>
<dbReference type="GO" id="GO:0008270">
    <property type="term" value="F:zinc ion binding"/>
    <property type="evidence" value="ECO:0007669"/>
    <property type="project" value="UniProtKB-KW"/>
</dbReference>
<dbReference type="GO" id="GO:0097039">
    <property type="term" value="P:protein linear polyubiquitination"/>
    <property type="evidence" value="ECO:0007669"/>
    <property type="project" value="TreeGrafter"/>
</dbReference>
<feature type="domain" description="C3H1-type" evidence="10">
    <location>
        <begin position="140"/>
        <end position="168"/>
    </location>
</feature>
<organism evidence="12 13">
    <name type="scientific">Helicocarpus griseus UAMH5409</name>
    <dbReference type="NCBI Taxonomy" id="1447875"/>
    <lineage>
        <taxon>Eukaryota</taxon>
        <taxon>Fungi</taxon>
        <taxon>Dikarya</taxon>
        <taxon>Ascomycota</taxon>
        <taxon>Pezizomycotina</taxon>
        <taxon>Eurotiomycetes</taxon>
        <taxon>Eurotiomycetidae</taxon>
        <taxon>Onygenales</taxon>
        <taxon>Ajellomycetaceae</taxon>
        <taxon>Helicocarpus</taxon>
    </lineage>
</organism>
<dbReference type="InterPro" id="IPR000571">
    <property type="entry name" value="Znf_CCCH"/>
</dbReference>
<dbReference type="Gene3D" id="4.10.1000.10">
    <property type="entry name" value="Zinc finger, CCCH-type"/>
    <property type="match status" value="2"/>
</dbReference>
<dbReference type="CDD" id="cd20335">
    <property type="entry name" value="BRcat_RBR"/>
    <property type="match status" value="1"/>
</dbReference>
<evidence type="ECO:0000313" key="13">
    <source>
        <dbReference type="Proteomes" id="UP000223968"/>
    </source>
</evidence>
<dbReference type="EMBL" id="PDNB01000019">
    <property type="protein sequence ID" value="PGH16141.1"/>
    <property type="molecule type" value="Genomic_DNA"/>
</dbReference>
<dbReference type="PROSITE" id="PS50103">
    <property type="entry name" value="ZF_C3H1"/>
    <property type="match status" value="3"/>
</dbReference>
<keyword evidence="4" id="KW-0677">Repeat</keyword>
<dbReference type="STRING" id="1447875.A0A2B7Y573"/>
<evidence type="ECO:0000256" key="8">
    <source>
        <dbReference type="PROSITE-ProRule" id="PRU00723"/>
    </source>
</evidence>
<dbReference type="Gene3D" id="3.30.40.10">
    <property type="entry name" value="Zinc/RING finger domain, C3HC4 (zinc finger)"/>
    <property type="match status" value="1"/>
</dbReference>
<dbReference type="InterPro" id="IPR002867">
    <property type="entry name" value="IBR_dom"/>
</dbReference>
<dbReference type="InterPro" id="IPR036855">
    <property type="entry name" value="Znf_CCCH_sf"/>
</dbReference>
<dbReference type="Pfam" id="PF22191">
    <property type="entry name" value="IBR_1"/>
    <property type="match status" value="1"/>
</dbReference>
<protein>
    <submittedName>
        <fullName evidence="12">Uncharacterized protein</fullName>
    </submittedName>
</protein>
<keyword evidence="7 8" id="KW-0862">Zinc</keyword>
<dbReference type="InterPro" id="IPR044066">
    <property type="entry name" value="TRIAD_supradom"/>
</dbReference>
<evidence type="ECO:0000256" key="2">
    <source>
        <dbReference type="ARBA" id="ARBA00022679"/>
    </source>
</evidence>
<feature type="compositionally biased region" description="Polar residues" evidence="9">
    <location>
        <begin position="107"/>
        <end position="129"/>
    </location>
</feature>
<dbReference type="GO" id="GO:0043130">
    <property type="term" value="F:ubiquitin binding"/>
    <property type="evidence" value="ECO:0007669"/>
    <property type="project" value="TreeGrafter"/>
</dbReference>
<keyword evidence="5 8" id="KW-0863">Zinc-finger</keyword>
<dbReference type="Proteomes" id="UP000223968">
    <property type="component" value="Unassembled WGS sequence"/>
</dbReference>
<comment type="pathway">
    <text evidence="1">Protein modification; protein ubiquitination.</text>
</comment>
<dbReference type="Pfam" id="PF00642">
    <property type="entry name" value="zf-CCCH"/>
    <property type="match status" value="1"/>
</dbReference>
<dbReference type="CDD" id="cd16449">
    <property type="entry name" value="RING-HC"/>
    <property type="match status" value="1"/>
</dbReference>
<keyword evidence="13" id="KW-1185">Reference proteome</keyword>
<dbReference type="SUPFAM" id="SSF57850">
    <property type="entry name" value="RING/U-box"/>
    <property type="match status" value="2"/>
</dbReference>
<dbReference type="GO" id="GO:0000151">
    <property type="term" value="C:ubiquitin ligase complex"/>
    <property type="evidence" value="ECO:0007669"/>
    <property type="project" value="TreeGrafter"/>
</dbReference>
<dbReference type="Gene3D" id="1.20.120.1750">
    <property type="match status" value="1"/>
</dbReference>
<feature type="region of interest" description="Disordered" evidence="9">
    <location>
        <begin position="107"/>
        <end position="142"/>
    </location>
</feature>
<gene>
    <name evidence="12" type="ORF">AJ79_01908</name>
</gene>
<feature type="domain" description="C3H1-type" evidence="10">
    <location>
        <begin position="1"/>
        <end position="25"/>
    </location>
</feature>
<dbReference type="PROSITE" id="PS51873">
    <property type="entry name" value="TRIAD"/>
    <property type="match status" value="1"/>
</dbReference>
<accession>A0A2B7Y573</accession>
<evidence type="ECO:0000256" key="5">
    <source>
        <dbReference type="ARBA" id="ARBA00022771"/>
    </source>
</evidence>
<dbReference type="InterPro" id="IPR013083">
    <property type="entry name" value="Znf_RING/FYVE/PHD"/>
</dbReference>
<dbReference type="CDD" id="cd22585">
    <property type="entry name" value="Rcat_RBR_DEAH12-like"/>
    <property type="match status" value="1"/>
</dbReference>
<dbReference type="SMART" id="SM00184">
    <property type="entry name" value="RING"/>
    <property type="match status" value="2"/>
</dbReference>
<reference evidence="12 13" key="1">
    <citation type="submission" date="2017-10" db="EMBL/GenBank/DDBJ databases">
        <title>Comparative genomics in systemic dimorphic fungi from Ajellomycetaceae.</title>
        <authorList>
            <person name="Munoz J.F."/>
            <person name="Mcewen J.G."/>
            <person name="Clay O.K."/>
            <person name="Cuomo C.A."/>
        </authorList>
    </citation>
    <scope>NUCLEOTIDE SEQUENCE [LARGE SCALE GENOMIC DNA]</scope>
    <source>
        <strain evidence="12 13">UAMH5409</strain>
    </source>
</reference>
<evidence type="ECO:0000256" key="6">
    <source>
        <dbReference type="ARBA" id="ARBA00022786"/>
    </source>
</evidence>
<dbReference type="PANTHER" id="PTHR22770:SF13">
    <property type="entry name" value="RING-TYPE DOMAIN-CONTAINING PROTEIN"/>
    <property type="match status" value="1"/>
</dbReference>
<comment type="caution">
    <text evidence="12">The sequence shown here is derived from an EMBL/GenBank/DDBJ whole genome shotgun (WGS) entry which is preliminary data.</text>
</comment>
<dbReference type="AlphaFoldDB" id="A0A2B7Y573"/>
<feature type="zinc finger region" description="C3H1-type" evidence="8">
    <location>
        <begin position="1"/>
        <end position="25"/>
    </location>
</feature>
<keyword evidence="3 8" id="KW-0479">Metal-binding</keyword>
<sequence>MAACKFFKQGRCMKGEACSFIHDRGRGTEAGAISGSRKENRREDIDPILPVGEPALKVCRVSAIPRNDNEGGASTTQICTFFMRGLCSRGDGCLFVHPPATTMVTPLQQAHQDSAISSDTYAGQQVESKNSSRAPADSDSRATVPCRFLSRPGGCRSGLACPYFHDGAERKEGGHGVGKDSSQDFEANSDEAHDQERDCDDDFTRDLAGASVSFDEHGHVHKVSLPSDFSLARITGLRPGTTCNAIVTLLDNLGLNVDVDCVCIRAGRTDSSSDPAVTATVKVEDPSFARDLSAKLKGDKSGLSATPIPLSSRRTNCRKVYISWHKATRSAWVNFGNGDIANGVARKFNDGAYKCFGASVRSSEARDSQGGRSGGLFSSRCNPVAWTITLSDVPGNATSTNIQEAIRSPYDKPRHVEMGAASYQASDAEVSVDVRSRLEEHGPLESFYMAPVTRGKRVKATAWFQDEADARSACSMLDNVTLGILGKCKLTVTLVQSVKVKVFTTVYSSLKGIIEREINVWKEKHLALHVYPDAVERFTTLKIEGGNARDVTNARKALDEILSGVVLTDGEGGSNAVWNPALNSNGTAYRKLKVIEKALDVVIVRDKARCQLRFYGPPEKLQQAVQRVSDMLDEETSTNRCYEIDLKPHQFSWAMHGGFKSIEHAVGKNVVVFNVVSRRITINGTQQQYEAALNTIAGGKHAVEIRSPSENSIIPVSEKYCPICFCEADPPIQTSCKHTYCLDCFEATCKSASSTSKDQFRIACQGDEGNCPAVFTLRELKEHLSSSVFESVLQSSFGEYIQRHPEAFHYCPTPDCGFIYRCTTTTSSLSSKSPVAYTCPNCLEPLCTACHARHGGYTCAEYKDIASGGVAALEKLKRELNIKACPKCGTLMEKTEGCNHMTCRGCRAHICWVCMSVFETSGGCYEHMQRVHGGIGLGLERFQW</sequence>
<evidence type="ECO:0000256" key="9">
    <source>
        <dbReference type="SAM" id="MobiDB-lite"/>
    </source>
</evidence>
<dbReference type="SUPFAM" id="SSF90229">
    <property type="entry name" value="CCCH zinc finger"/>
    <property type="match status" value="2"/>
</dbReference>
<dbReference type="SMART" id="SM00356">
    <property type="entry name" value="ZnF_C3H1"/>
    <property type="match status" value="3"/>
</dbReference>
<dbReference type="OrthoDB" id="10009520at2759"/>
<dbReference type="GO" id="GO:0043161">
    <property type="term" value="P:proteasome-mediated ubiquitin-dependent protein catabolic process"/>
    <property type="evidence" value="ECO:0007669"/>
    <property type="project" value="TreeGrafter"/>
</dbReference>
<dbReference type="PROSITE" id="PS00028">
    <property type="entry name" value="ZINC_FINGER_C2H2_1"/>
    <property type="match status" value="1"/>
</dbReference>
<dbReference type="PANTHER" id="PTHR22770">
    <property type="entry name" value="UBIQUITIN CONJUGATING ENZYME 7 INTERACTING PROTEIN-RELATED"/>
    <property type="match status" value="1"/>
</dbReference>
<evidence type="ECO:0000256" key="1">
    <source>
        <dbReference type="ARBA" id="ARBA00004906"/>
    </source>
</evidence>
<feature type="zinc finger region" description="C3H1-type" evidence="8">
    <location>
        <begin position="73"/>
        <end position="100"/>
    </location>
</feature>
<dbReference type="InterPro" id="IPR001841">
    <property type="entry name" value="Znf_RING"/>
</dbReference>
<evidence type="ECO:0000256" key="7">
    <source>
        <dbReference type="ARBA" id="ARBA00022833"/>
    </source>
</evidence>
<feature type="domain" description="C3H1-type" evidence="10">
    <location>
        <begin position="73"/>
        <end position="100"/>
    </location>
</feature>
<feature type="compositionally biased region" description="Basic and acidic residues" evidence="9">
    <location>
        <begin position="171"/>
        <end position="182"/>
    </location>
</feature>
<proteinExistence type="predicted"/>
<evidence type="ECO:0000256" key="4">
    <source>
        <dbReference type="ARBA" id="ARBA00022737"/>
    </source>
</evidence>